<gene>
    <name evidence="1" type="ORF">PMG11_05420</name>
</gene>
<proteinExistence type="predicted"/>
<evidence type="ECO:0000313" key="2">
    <source>
        <dbReference type="Proteomes" id="UP000042958"/>
    </source>
</evidence>
<dbReference type="AlphaFoldDB" id="A0A0F7VFL6"/>
<dbReference type="OrthoDB" id="4368739at2759"/>
<evidence type="ECO:0000313" key="1">
    <source>
        <dbReference type="EMBL" id="CEO61021.1"/>
    </source>
</evidence>
<protein>
    <submittedName>
        <fullName evidence="1">Uncharacterized protein</fullName>
    </submittedName>
</protein>
<sequence>MDWVKILLFIDLSNPVQSNEDTYSLLRQYLQEFSEISGDDIQHLQHRMTASPQFVGNCSDADITFYEMPLDENDRRAFRYAMTNYGETLHQRVIQGSKSSPWSALEARCSSWVPVNPRFTGDDEIGPLSLASVFSPKKEGAREEWYNDFAERAQTQYDLLGYIVDLMRTLCTSIGNYYVNFENEDPWMKADKL</sequence>
<accession>A0A0F7VFL6</accession>
<name>A0A0F7VFL6_PENBI</name>
<keyword evidence="2" id="KW-1185">Reference proteome</keyword>
<dbReference type="Proteomes" id="UP000042958">
    <property type="component" value="Unassembled WGS sequence"/>
</dbReference>
<dbReference type="EMBL" id="CDHK01000004">
    <property type="protein sequence ID" value="CEO61021.1"/>
    <property type="molecule type" value="Genomic_DNA"/>
</dbReference>
<reference evidence="2" key="1">
    <citation type="journal article" date="2015" name="Genome Announc.">
        <title>Draft genome sequence of the fungus Penicillium brasilianum MG11.</title>
        <authorList>
            <person name="Horn F."/>
            <person name="Linde J."/>
            <person name="Mattern D.J."/>
            <person name="Walther G."/>
            <person name="Guthke R."/>
            <person name="Brakhage A.A."/>
            <person name="Valiante V."/>
        </authorList>
    </citation>
    <scope>NUCLEOTIDE SEQUENCE [LARGE SCALE GENOMIC DNA]</scope>
    <source>
        <strain evidence="2">MG11</strain>
    </source>
</reference>
<organism evidence="1 2">
    <name type="scientific">Penicillium brasilianum</name>
    <dbReference type="NCBI Taxonomy" id="104259"/>
    <lineage>
        <taxon>Eukaryota</taxon>
        <taxon>Fungi</taxon>
        <taxon>Dikarya</taxon>
        <taxon>Ascomycota</taxon>
        <taxon>Pezizomycotina</taxon>
        <taxon>Eurotiomycetes</taxon>
        <taxon>Eurotiomycetidae</taxon>
        <taxon>Eurotiales</taxon>
        <taxon>Aspergillaceae</taxon>
        <taxon>Penicillium</taxon>
    </lineage>
</organism>